<gene>
    <name evidence="9" type="ORF">GGR39_003328</name>
</gene>
<dbReference type="PANTHER" id="PTHR47917">
    <property type="match status" value="1"/>
</dbReference>
<evidence type="ECO:0000256" key="2">
    <source>
        <dbReference type="ARBA" id="ARBA00022723"/>
    </source>
</evidence>
<dbReference type="EC" id="6.3.2.31" evidence="9"/>
<sequence>MLELHPLHGLPEVSEGADLAALLADAVTAAGIEPQPQDVLVVTQKIVSKAEGRMVDLATVEPGPQALAMAADTARDARVIELILRESSAIIRATPQVLVTRHHSGHVMANAGIDRSNLGKGNAEKVLLLPEDADASALALHTTLATRFAHAPAIVISDSFGRPWRMGTVNVAIGAAGLPSIIDQRGDTDRDGRLLMVTQVALADMIASAAGLVAGEAAEGIPAVYVRGLSWSAPDAPAKALVRPIAEDLFR</sequence>
<keyword evidence="7" id="KW-0464">Manganese</keyword>
<feature type="domain" description="Coenzyme F420:L-glutamate ligase-like" evidence="8">
    <location>
        <begin position="10"/>
        <end position="228"/>
    </location>
</feature>
<evidence type="ECO:0000313" key="10">
    <source>
        <dbReference type="Proteomes" id="UP000561459"/>
    </source>
</evidence>
<keyword evidence="4" id="KW-0460">Magnesium</keyword>
<evidence type="ECO:0000313" key="9">
    <source>
        <dbReference type="EMBL" id="MBB3941647.1"/>
    </source>
</evidence>
<dbReference type="InterPro" id="IPR002847">
    <property type="entry name" value="F420-0_gamma-glut_ligase-dom"/>
</dbReference>
<dbReference type="EC" id="6.3.2.34" evidence="9"/>
<keyword evidence="3" id="KW-0547">Nucleotide-binding</keyword>
<evidence type="ECO:0000256" key="7">
    <source>
        <dbReference type="ARBA" id="ARBA00023211"/>
    </source>
</evidence>
<dbReference type="EMBL" id="JACIDY010000013">
    <property type="protein sequence ID" value="MBB3941647.1"/>
    <property type="molecule type" value="Genomic_DNA"/>
</dbReference>
<evidence type="ECO:0000256" key="6">
    <source>
        <dbReference type="ARBA" id="ARBA00023134"/>
    </source>
</evidence>
<dbReference type="GO" id="GO:0052618">
    <property type="term" value="F:coenzyme F420-0:L-glutamate ligase activity"/>
    <property type="evidence" value="ECO:0007669"/>
    <property type="project" value="UniProtKB-EC"/>
</dbReference>
<dbReference type="AlphaFoldDB" id="A0A7W6C346"/>
<evidence type="ECO:0000256" key="1">
    <source>
        <dbReference type="ARBA" id="ARBA00022598"/>
    </source>
</evidence>
<dbReference type="Proteomes" id="UP000561459">
    <property type="component" value="Unassembled WGS sequence"/>
</dbReference>
<accession>A0A7W6C346</accession>
<evidence type="ECO:0000256" key="3">
    <source>
        <dbReference type="ARBA" id="ARBA00022741"/>
    </source>
</evidence>
<dbReference type="Gene3D" id="3.90.1660.10">
    <property type="entry name" value="CofE-like domain"/>
    <property type="match status" value="1"/>
</dbReference>
<organism evidence="9 10">
    <name type="scientific">Novosphingobium fluoreni</name>
    <dbReference type="NCBI Taxonomy" id="1391222"/>
    <lineage>
        <taxon>Bacteria</taxon>
        <taxon>Pseudomonadati</taxon>
        <taxon>Pseudomonadota</taxon>
        <taxon>Alphaproteobacteria</taxon>
        <taxon>Sphingomonadales</taxon>
        <taxon>Sphingomonadaceae</taxon>
        <taxon>Novosphingobium</taxon>
    </lineage>
</organism>
<dbReference type="GO" id="GO:0046872">
    <property type="term" value="F:metal ion binding"/>
    <property type="evidence" value="ECO:0007669"/>
    <property type="project" value="UniProtKB-KW"/>
</dbReference>
<dbReference type="InterPro" id="IPR008225">
    <property type="entry name" value="F420-0_g-glutamyl_ligase"/>
</dbReference>
<dbReference type="RefSeq" id="WP_183618773.1">
    <property type="nucleotide sequence ID" value="NZ_JACIDY010000013.1"/>
</dbReference>
<proteinExistence type="predicted"/>
<keyword evidence="6" id="KW-0342">GTP-binding</keyword>
<protein>
    <submittedName>
        <fullName evidence="9">Coenzyme F420-0:L-glutamate ligase/coenzyme F420-1:gamma-L-glutamate ligase</fullName>
        <ecNumber evidence="9">6.3.2.31</ecNumber>
        <ecNumber evidence="9">6.3.2.34</ecNumber>
    </submittedName>
</protein>
<evidence type="ECO:0000259" key="8">
    <source>
        <dbReference type="Pfam" id="PF01996"/>
    </source>
</evidence>
<dbReference type="PANTHER" id="PTHR47917:SF1">
    <property type="entry name" value="COENZYME F420:L-GLUTAMATE LIGASE"/>
    <property type="match status" value="1"/>
</dbReference>
<dbReference type="NCBIfam" id="TIGR01916">
    <property type="entry name" value="F420_cofE"/>
    <property type="match status" value="1"/>
</dbReference>
<name>A0A7W6C346_9SPHN</name>
<dbReference type="SUPFAM" id="SSF144010">
    <property type="entry name" value="CofE-like"/>
    <property type="match status" value="1"/>
</dbReference>
<dbReference type="GO" id="GO:0005525">
    <property type="term" value="F:GTP binding"/>
    <property type="evidence" value="ECO:0007669"/>
    <property type="project" value="UniProtKB-KW"/>
</dbReference>
<dbReference type="Gene3D" id="3.30.1330.100">
    <property type="entry name" value="CofE-like"/>
    <property type="match status" value="1"/>
</dbReference>
<evidence type="ECO:0000256" key="4">
    <source>
        <dbReference type="ARBA" id="ARBA00022842"/>
    </source>
</evidence>
<keyword evidence="1 9" id="KW-0436">Ligase</keyword>
<comment type="caution">
    <text evidence="9">The sequence shown here is derived from an EMBL/GenBank/DDBJ whole genome shotgun (WGS) entry which is preliminary data.</text>
</comment>
<dbReference type="GO" id="GO:0052619">
    <property type="term" value="F:coenzyme F420-1:gamma-L-glutamate ligase activity"/>
    <property type="evidence" value="ECO:0007669"/>
    <property type="project" value="UniProtKB-EC"/>
</dbReference>
<dbReference type="Pfam" id="PF01996">
    <property type="entry name" value="F420_ligase"/>
    <property type="match status" value="1"/>
</dbReference>
<keyword evidence="2" id="KW-0479">Metal-binding</keyword>
<keyword evidence="5" id="KW-0630">Potassium</keyword>
<evidence type="ECO:0000256" key="5">
    <source>
        <dbReference type="ARBA" id="ARBA00022958"/>
    </source>
</evidence>
<reference evidence="9 10" key="1">
    <citation type="submission" date="2020-08" db="EMBL/GenBank/DDBJ databases">
        <title>Genomic Encyclopedia of Type Strains, Phase IV (KMG-IV): sequencing the most valuable type-strain genomes for metagenomic binning, comparative biology and taxonomic classification.</title>
        <authorList>
            <person name="Goeker M."/>
        </authorList>
    </citation>
    <scope>NUCLEOTIDE SEQUENCE [LARGE SCALE GENOMIC DNA]</scope>
    <source>
        <strain evidence="9 10">DSM 27568</strain>
    </source>
</reference>
<keyword evidence="10" id="KW-1185">Reference proteome</keyword>